<sequence>MRLLNRQHHRLPPGEWIGLFTDPTSCLPSWVAKTDFGFQPFPFPRAQPITVLNRTPLYNIGATSQQLLRREWPDDLEGDTDYVGAVQHVRVVTLLRGPHKDPCHLYVDFLTGLNFDPARWLWRDQTPLLAYTAKQGRTLLRATRQLSTPIAAKWPGLLPQTFKAEWQDVWRPVRPQKDAAFLWSIYHKAVAVNSWRHQIDPGIDPICSLCQREEETLLHRFHSCQATLALWNQAQSAIHLFAAEPLGPHPRFPWFLCIFGKGLPRRYRPFTHLWSLLRGTVMWTAWLRRNALVFQDAWWSTDHSNQRLWECLIDYGRRALLKAHHTGGSQPQQRARLLQKFEEQWAFSPALGDFSNGSMKWNLLPPRVGFFI</sequence>
<reference evidence="2" key="1">
    <citation type="submission" date="2020-06" db="EMBL/GenBank/DDBJ databases">
        <title>WGS assembly of Ceratodon purpureus strain R40.</title>
        <authorList>
            <person name="Carey S.B."/>
            <person name="Jenkins J."/>
            <person name="Shu S."/>
            <person name="Lovell J.T."/>
            <person name="Sreedasyam A."/>
            <person name="Maumus F."/>
            <person name="Tiley G.P."/>
            <person name="Fernandez-Pozo N."/>
            <person name="Barry K."/>
            <person name="Chen C."/>
            <person name="Wang M."/>
            <person name="Lipzen A."/>
            <person name="Daum C."/>
            <person name="Saski C.A."/>
            <person name="Payton A.C."/>
            <person name="Mcbreen J.C."/>
            <person name="Conrad R.E."/>
            <person name="Kollar L.M."/>
            <person name="Olsson S."/>
            <person name="Huttunen S."/>
            <person name="Landis J.B."/>
            <person name="Wickett N.J."/>
            <person name="Johnson M.G."/>
            <person name="Rensing S.A."/>
            <person name="Grimwood J."/>
            <person name="Schmutz J."/>
            <person name="Mcdaniel S.F."/>
        </authorList>
    </citation>
    <scope>NUCLEOTIDE SEQUENCE</scope>
    <source>
        <strain evidence="2">R40</strain>
    </source>
</reference>
<dbReference type="InterPro" id="IPR026960">
    <property type="entry name" value="RVT-Znf"/>
</dbReference>
<dbReference type="Pfam" id="PF13966">
    <property type="entry name" value="zf-RVT"/>
    <property type="match status" value="1"/>
</dbReference>
<dbReference type="Proteomes" id="UP000822688">
    <property type="component" value="Chromosome 12"/>
</dbReference>
<protein>
    <recommendedName>
        <fullName evidence="1">Reverse transcriptase zinc-binding domain-containing protein</fullName>
    </recommendedName>
</protein>
<evidence type="ECO:0000313" key="2">
    <source>
        <dbReference type="EMBL" id="KAG0555167.1"/>
    </source>
</evidence>
<dbReference type="AlphaFoldDB" id="A0A8T0G9M1"/>
<evidence type="ECO:0000259" key="1">
    <source>
        <dbReference type="Pfam" id="PF13966"/>
    </source>
</evidence>
<evidence type="ECO:0000313" key="3">
    <source>
        <dbReference type="Proteomes" id="UP000822688"/>
    </source>
</evidence>
<proteinExistence type="predicted"/>
<accession>A0A8T0G9M1</accession>
<comment type="caution">
    <text evidence="2">The sequence shown here is derived from an EMBL/GenBank/DDBJ whole genome shotgun (WGS) entry which is preliminary data.</text>
</comment>
<feature type="domain" description="Reverse transcriptase zinc-binding" evidence="1">
    <location>
        <begin position="164"/>
        <end position="231"/>
    </location>
</feature>
<dbReference type="EMBL" id="CM026433">
    <property type="protein sequence ID" value="KAG0555167.1"/>
    <property type="molecule type" value="Genomic_DNA"/>
</dbReference>
<name>A0A8T0G9M1_CERPU</name>
<keyword evidence="3" id="KW-1185">Reference proteome</keyword>
<organism evidence="2 3">
    <name type="scientific">Ceratodon purpureus</name>
    <name type="common">Fire moss</name>
    <name type="synonym">Dicranum purpureum</name>
    <dbReference type="NCBI Taxonomy" id="3225"/>
    <lineage>
        <taxon>Eukaryota</taxon>
        <taxon>Viridiplantae</taxon>
        <taxon>Streptophyta</taxon>
        <taxon>Embryophyta</taxon>
        <taxon>Bryophyta</taxon>
        <taxon>Bryophytina</taxon>
        <taxon>Bryopsida</taxon>
        <taxon>Dicranidae</taxon>
        <taxon>Pseudoditrichales</taxon>
        <taxon>Ditrichaceae</taxon>
        <taxon>Ceratodon</taxon>
    </lineage>
</organism>
<gene>
    <name evidence="2" type="ORF">KC19_12G149200</name>
</gene>